<feature type="domain" description="CAAX prenyl protease 2/Lysostaphin resistance protein A-like" evidence="2">
    <location>
        <begin position="128"/>
        <end position="215"/>
    </location>
</feature>
<feature type="transmembrane region" description="Helical" evidence="1">
    <location>
        <begin position="85"/>
        <end position="105"/>
    </location>
</feature>
<dbReference type="GO" id="GO:0004175">
    <property type="term" value="F:endopeptidase activity"/>
    <property type="evidence" value="ECO:0007669"/>
    <property type="project" value="UniProtKB-ARBA"/>
</dbReference>
<proteinExistence type="predicted"/>
<feature type="transmembrane region" description="Helical" evidence="1">
    <location>
        <begin position="47"/>
        <end position="65"/>
    </location>
</feature>
<dbReference type="PANTHER" id="PTHR36435">
    <property type="entry name" value="SLR1288 PROTEIN"/>
    <property type="match status" value="1"/>
</dbReference>
<comment type="caution">
    <text evidence="3">The sequence shown here is derived from an EMBL/GenBank/DDBJ whole genome shotgun (WGS) entry which is preliminary data.</text>
</comment>
<dbReference type="RefSeq" id="WP_025731421.1">
    <property type="nucleotide sequence ID" value="NZ_JAMAUG010000045.1"/>
</dbReference>
<dbReference type="PANTHER" id="PTHR36435:SF6">
    <property type="entry name" value="ABORTIVE INFECTION PROTEIN"/>
    <property type="match status" value="1"/>
</dbReference>
<evidence type="ECO:0000313" key="3">
    <source>
        <dbReference type="EMBL" id="KHD85318.1"/>
    </source>
</evidence>
<dbReference type="InterPro" id="IPR052710">
    <property type="entry name" value="CAAX_protease"/>
</dbReference>
<feature type="transmembrane region" description="Helical" evidence="1">
    <location>
        <begin position="125"/>
        <end position="147"/>
    </location>
</feature>
<dbReference type="Proteomes" id="UP000030588">
    <property type="component" value="Unassembled WGS sequence"/>
</dbReference>
<organism evidence="3 4">
    <name type="scientific">Heyndrickxia ginsengihumi</name>
    <dbReference type="NCBI Taxonomy" id="363870"/>
    <lineage>
        <taxon>Bacteria</taxon>
        <taxon>Bacillati</taxon>
        <taxon>Bacillota</taxon>
        <taxon>Bacilli</taxon>
        <taxon>Bacillales</taxon>
        <taxon>Bacillaceae</taxon>
        <taxon>Heyndrickxia</taxon>
    </lineage>
</organism>
<dbReference type="Pfam" id="PF02517">
    <property type="entry name" value="Rce1-like"/>
    <property type="match status" value="1"/>
</dbReference>
<dbReference type="GO" id="GO:0080120">
    <property type="term" value="P:CAAX-box protein maturation"/>
    <property type="evidence" value="ECO:0007669"/>
    <property type="project" value="UniProtKB-ARBA"/>
</dbReference>
<name>A0A0A6VCX6_9BACI</name>
<feature type="transmembrane region" description="Helical" evidence="1">
    <location>
        <begin position="182"/>
        <end position="199"/>
    </location>
</feature>
<keyword evidence="1" id="KW-1133">Transmembrane helix</keyword>
<dbReference type="STRING" id="363870.NG54_09860"/>
<accession>A0A0A6VCX6</accession>
<feature type="transmembrane region" description="Helical" evidence="1">
    <location>
        <begin position="7"/>
        <end position="27"/>
    </location>
</feature>
<dbReference type="AlphaFoldDB" id="A0A0A6VCX6"/>
<evidence type="ECO:0000259" key="2">
    <source>
        <dbReference type="Pfam" id="PF02517"/>
    </source>
</evidence>
<feature type="transmembrane region" description="Helical" evidence="1">
    <location>
        <begin position="159"/>
        <end position="176"/>
    </location>
</feature>
<sequence>MKKEYTYILIAYVAMQFSFIIGQPLVYQIGIKLFHQSAQTMKVMTSPIWIVISFILGLIVILFMLSKSERKEFNRVAPLPVSQSIAWAIGGIFLTFLAQYVAIMIETLLGIQQGSQNTERILTLITKFPLVILVSSIVGPILEEIVFRKIIFGSLRKRFSFFISGLISSIIFGLAHQEIPHLLLYTLLGFTLAFLYERTKRITVSMFAHVTMNTIVVISQFAQPTMEHAAQNHNVYRIIGGFIYETTSFWFN</sequence>
<reference evidence="3 4" key="1">
    <citation type="submission" date="2014-10" db="EMBL/GenBank/DDBJ databases">
        <title>Draft genome of phytase producing Bacillus ginsengihumi strain M2.11.</title>
        <authorList>
            <person name="Toymentseva A."/>
            <person name="Boulygina E.A."/>
            <person name="Kazakov S.V."/>
            <person name="Kayumov I."/>
            <person name="Suleimanova A.D."/>
            <person name="Mardanova A.M."/>
            <person name="Maria S.N."/>
            <person name="Sergey M.Y."/>
            <person name="Sharipova M.R."/>
        </authorList>
    </citation>
    <scope>NUCLEOTIDE SEQUENCE [LARGE SCALE GENOMIC DNA]</scope>
    <source>
        <strain evidence="3 4">M2.11</strain>
    </source>
</reference>
<evidence type="ECO:0000256" key="1">
    <source>
        <dbReference type="SAM" id="Phobius"/>
    </source>
</evidence>
<keyword evidence="1" id="KW-0472">Membrane</keyword>
<gene>
    <name evidence="3" type="ORF">NG54_09860</name>
</gene>
<dbReference type="OrthoDB" id="2194912at2"/>
<dbReference type="EMBL" id="JRUN01000026">
    <property type="protein sequence ID" value="KHD85318.1"/>
    <property type="molecule type" value="Genomic_DNA"/>
</dbReference>
<evidence type="ECO:0000313" key="4">
    <source>
        <dbReference type="Proteomes" id="UP000030588"/>
    </source>
</evidence>
<protein>
    <submittedName>
        <fullName evidence="3">Abortive infection protein</fullName>
    </submittedName>
</protein>
<keyword evidence="1" id="KW-0812">Transmembrane</keyword>
<dbReference type="InterPro" id="IPR003675">
    <property type="entry name" value="Rce1/LyrA-like_dom"/>
</dbReference>